<evidence type="ECO:0000256" key="1">
    <source>
        <dbReference type="SAM" id="MobiDB-lite"/>
    </source>
</evidence>
<dbReference type="AlphaFoldDB" id="A0A2T0FBX5"/>
<evidence type="ECO:0000313" key="2">
    <source>
        <dbReference type="EMBL" id="PRT52514.1"/>
    </source>
</evidence>
<dbReference type="RefSeq" id="XP_024662460.1">
    <property type="nucleotide sequence ID" value="XM_024806692.1"/>
</dbReference>
<feature type="compositionally biased region" description="Basic and acidic residues" evidence="1">
    <location>
        <begin position="26"/>
        <end position="57"/>
    </location>
</feature>
<protein>
    <submittedName>
        <fullName evidence="2">Uncharacterized protein</fullName>
    </submittedName>
</protein>
<sequence length="99" mass="11043">MPKKASSKGQITGTKGVKKSKRRGQKLKDSELRARLDKAVQERDEAKDHGLDPDKTDQSSIPKALSKLLEKPPRAKRPRAPEHFNDILDGLSDLKTDSK</sequence>
<evidence type="ECO:0000313" key="3">
    <source>
        <dbReference type="Proteomes" id="UP000238350"/>
    </source>
</evidence>
<feature type="region of interest" description="Disordered" evidence="1">
    <location>
        <begin position="1"/>
        <end position="99"/>
    </location>
</feature>
<feature type="compositionally biased region" description="Basic residues" evidence="1">
    <location>
        <begin position="16"/>
        <end position="25"/>
    </location>
</feature>
<dbReference type="EMBL" id="NDIQ01000001">
    <property type="protein sequence ID" value="PRT52514.1"/>
    <property type="molecule type" value="Genomic_DNA"/>
</dbReference>
<dbReference type="GeneID" id="36513883"/>
<dbReference type="Proteomes" id="UP000238350">
    <property type="component" value="Unassembled WGS sequence"/>
</dbReference>
<comment type="caution">
    <text evidence="2">The sequence shown here is derived from an EMBL/GenBank/DDBJ whole genome shotgun (WGS) entry which is preliminary data.</text>
</comment>
<feature type="compositionally biased region" description="Basic and acidic residues" evidence="1">
    <location>
        <begin position="68"/>
        <end position="99"/>
    </location>
</feature>
<gene>
    <name evidence="2" type="ORF">B9G98_00134</name>
</gene>
<proteinExistence type="predicted"/>
<name>A0A2T0FBX5_9ASCO</name>
<organism evidence="2 3">
    <name type="scientific">Wickerhamiella sorbophila</name>
    <dbReference type="NCBI Taxonomy" id="45607"/>
    <lineage>
        <taxon>Eukaryota</taxon>
        <taxon>Fungi</taxon>
        <taxon>Dikarya</taxon>
        <taxon>Ascomycota</taxon>
        <taxon>Saccharomycotina</taxon>
        <taxon>Dipodascomycetes</taxon>
        <taxon>Dipodascales</taxon>
        <taxon>Trichomonascaceae</taxon>
        <taxon>Wickerhamiella</taxon>
    </lineage>
</organism>
<reference evidence="2 3" key="1">
    <citation type="submission" date="2017-04" db="EMBL/GenBank/DDBJ databases">
        <title>Genome sequencing of [Candida] sorbophila.</title>
        <authorList>
            <person name="Ahn J.O."/>
        </authorList>
    </citation>
    <scope>NUCLEOTIDE SEQUENCE [LARGE SCALE GENOMIC DNA]</scope>
    <source>
        <strain evidence="2 3">DS02</strain>
    </source>
</reference>
<keyword evidence="3" id="KW-1185">Reference proteome</keyword>
<accession>A0A2T0FBX5</accession>